<sequence>MFEQLVPVNKARHATKKIKQIEGFGFASQFHIASVMVHEFARASAIYPVVFLEDKEKDEFRPVVLMGLDAGENLFVSTTGKWEASYVPAIIRRYPFALASTDQEGQFTVCIDEASDLISDAEGVALFDEKGEPSEAIENVKRYLGELQQMEAFTREFCKYFAEHNLFTPLNMRVQQADQAKNITGCYVVNEERLNNLSNERFLEMREKRYLPAVYAHLVSLGQIERLMMLKDERLTPAANQS</sequence>
<dbReference type="Proteomes" id="UP001293718">
    <property type="component" value="Unassembled WGS sequence"/>
</dbReference>
<dbReference type="EMBL" id="JAXOJX010000067">
    <property type="protein sequence ID" value="MDZ5460367.1"/>
    <property type="molecule type" value="Genomic_DNA"/>
</dbReference>
<protein>
    <submittedName>
        <fullName evidence="1">SapC family protein</fullName>
    </submittedName>
</protein>
<dbReference type="InterPro" id="IPR010836">
    <property type="entry name" value="SapC"/>
</dbReference>
<evidence type="ECO:0000313" key="2">
    <source>
        <dbReference type="Proteomes" id="UP001293718"/>
    </source>
</evidence>
<comment type="caution">
    <text evidence="1">The sequence shown here is derived from an EMBL/GenBank/DDBJ whole genome shotgun (WGS) entry which is preliminary data.</text>
</comment>
<name>A0ABU5INB6_9BURK</name>
<evidence type="ECO:0000313" key="1">
    <source>
        <dbReference type="EMBL" id="MDZ5460367.1"/>
    </source>
</evidence>
<reference evidence="1 2" key="1">
    <citation type="submission" date="2023-11" db="EMBL/GenBank/DDBJ databases">
        <title>Draft genome of Azohydromonas lata strain H1 (DSM1123), a polyhydroxyalkanoate producer.</title>
        <authorList>
            <person name="Traversa D."/>
            <person name="D'Addabbo P."/>
            <person name="Pazzani C."/>
            <person name="Manzari C."/>
            <person name="Chiara M."/>
            <person name="Scrascia M."/>
        </authorList>
    </citation>
    <scope>NUCLEOTIDE SEQUENCE [LARGE SCALE GENOMIC DNA]</scope>
    <source>
        <strain evidence="1 2">H1</strain>
    </source>
</reference>
<proteinExistence type="predicted"/>
<accession>A0ABU5INB6</accession>
<gene>
    <name evidence="1" type="ORF">SM757_27680</name>
</gene>
<dbReference type="RefSeq" id="WP_066340481.1">
    <property type="nucleotide sequence ID" value="NZ_JAXOJX010000067.1"/>
</dbReference>
<keyword evidence="2" id="KW-1185">Reference proteome</keyword>
<organism evidence="1 2">
    <name type="scientific">Azohydromonas lata</name>
    <dbReference type="NCBI Taxonomy" id="45677"/>
    <lineage>
        <taxon>Bacteria</taxon>
        <taxon>Pseudomonadati</taxon>
        <taxon>Pseudomonadota</taxon>
        <taxon>Betaproteobacteria</taxon>
        <taxon>Burkholderiales</taxon>
        <taxon>Sphaerotilaceae</taxon>
        <taxon>Azohydromonas</taxon>
    </lineage>
</organism>
<dbReference type="Pfam" id="PF07277">
    <property type="entry name" value="SapC"/>
    <property type="match status" value="1"/>
</dbReference>